<reference evidence="3" key="1">
    <citation type="submission" date="2023-10" db="EMBL/GenBank/DDBJ databases">
        <title>Genome assembly of Pristionchus species.</title>
        <authorList>
            <person name="Yoshida K."/>
            <person name="Sommer R.J."/>
        </authorList>
    </citation>
    <scope>NUCLEOTIDE SEQUENCE</scope>
    <source>
        <strain evidence="3">RS5133</strain>
    </source>
</reference>
<sequence length="284" mass="32238">VAMAVTPRNVAIVFQFILFFSFAVSMLYAFLHMLIMESEPKGDRFARLVSSPLLPIDFPSKLDDVCLPHANETRSAMNLIASMSGFRPILRLIIVVVALIGLLYYIVELTYFAFMSVAVDFLIVTLSTIFYGFKYSNYIFHDITCIEPALLRFFEFIVILADFIVLACASVYLVRLYQCKIVGEIDGKYFQFHEGTLSDVRKLNRTVGYSIKRTKSRRSRKSNRSTKSTVSGPSSVTAKKQKKIRHEKSSRSSSPGTRRSEESHTDPIAESTRSTSISRTKRYP</sequence>
<dbReference type="Proteomes" id="UP001432322">
    <property type="component" value="Unassembled WGS sequence"/>
</dbReference>
<feature type="transmembrane region" description="Helical" evidence="2">
    <location>
        <begin position="113"/>
        <end position="133"/>
    </location>
</feature>
<organism evidence="3 4">
    <name type="scientific">Pristionchus fissidentatus</name>
    <dbReference type="NCBI Taxonomy" id="1538716"/>
    <lineage>
        <taxon>Eukaryota</taxon>
        <taxon>Metazoa</taxon>
        <taxon>Ecdysozoa</taxon>
        <taxon>Nematoda</taxon>
        <taxon>Chromadorea</taxon>
        <taxon>Rhabditida</taxon>
        <taxon>Rhabditina</taxon>
        <taxon>Diplogasteromorpha</taxon>
        <taxon>Diplogasteroidea</taxon>
        <taxon>Neodiplogasteridae</taxon>
        <taxon>Pristionchus</taxon>
    </lineage>
</organism>
<keyword evidence="4" id="KW-1185">Reference proteome</keyword>
<proteinExistence type="predicted"/>
<feature type="compositionally biased region" description="Basic and acidic residues" evidence="1">
    <location>
        <begin position="258"/>
        <end position="267"/>
    </location>
</feature>
<feature type="region of interest" description="Disordered" evidence="1">
    <location>
        <begin position="212"/>
        <end position="284"/>
    </location>
</feature>
<name>A0AAV5UUG4_9BILA</name>
<gene>
    <name evidence="3" type="ORF">PFISCL1PPCAC_2222</name>
</gene>
<keyword evidence="2" id="KW-0472">Membrane</keyword>
<feature type="transmembrane region" description="Helical" evidence="2">
    <location>
        <begin position="12"/>
        <end position="35"/>
    </location>
</feature>
<feature type="transmembrane region" description="Helical" evidence="2">
    <location>
        <begin position="153"/>
        <end position="174"/>
    </location>
</feature>
<keyword evidence="2" id="KW-1133">Transmembrane helix</keyword>
<keyword evidence="2" id="KW-0812">Transmembrane</keyword>
<feature type="transmembrane region" description="Helical" evidence="2">
    <location>
        <begin position="89"/>
        <end position="107"/>
    </location>
</feature>
<comment type="caution">
    <text evidence="3">The sequence shown here is derived from an EMBL/GenBank/DDBJ whole genome shotgun (WGS) entry which is preliminary data.</text>
</comment>
<feature type="non-terminal residue" evidence="3">
    <location>
        <position position="1"/>
    </location>
</feature>
<evidence type="ECO:0000313" key="3">
    <source>
        <dbReference type="EMBL" id="GMT10925.1"/>
    </source>
</evidence>
<feature type="compositionally biased region" description="Basic residues" evidence="1">
    <location>
        <begin position="239"/>
        <end position="248"/>
    </location>
</feature>
<dbReference type="EMBL" id="BTSY01000001">
    <property type="protein sequence ID" value="GMT10925.1"/>
    <property type="molecule type" value="Genomic_DNA"/>
</dbReference>
<evidence type="ECO:0000256" key="2">
    <source>
        <dbReference type="SAM" id="Phobius"/>
    </source>
</evidence>
<accession>A0AAV5UUG4</accession>
<evidence type="ECO:0000313" key="4">
    <source>
        <dbReference type="Proteomes" id="UP001432322"/>
    </source>
</evidence>
<dbReference type="AlphaFoldDB" id="A0AAV5UUG4"/>
<protein>
    <submittedName>
        <fullName evidence="3">Uncharacterized protein</fullName>
    </submittedName>
</protein>
<evidence type="ECO:0000256" key="1">
    <source>
        <dbReference type="SAM" id="MobiDB-lite"/>
    </source>
</evidence>
<feature type="compositionally biased region" description="Basic residues" evidence="1">
    <location>
        <begin position="212"/>
        <end position="224"/>
    </location>
</feature>